<proteinExistence type="predicted"/>
<accession>A0A485M3R0</accession>
<dbReference type="Pfam" id="PF04909">
    <property type="entry name" value="Amidohydro_2"/>
    <property type="match status" value="1"/>
</dbReference>
<keyword evidence="1" id="KW-0456">Lyase</keyword>
<dbReference type="EMBL" id="CAADRM010000139">
    <property type="protein sequence ID" value="VFU17842.1"/>
    <property type="molecule type" value="Genomic_DNA"/>
</dbReference>
<feature type="compositionally biased region" description="Polar residues" evidence="2">
    <location>
        <begin position="25"/>
        <end position="35"/>
    </location>
</feature>
<reference evidence="4" key="1">
    <citation type="submission" date="2019-03" db="EMBL/GenBank/DDBJ databases">
        <authorList>
            <person name="Hao L."/>
        </authorList>
    </citation>
    <scope>NUCLEOTIDE SEQUENCE</scope>
</reference>
<dbReference type="PANTHER" id="PTHR21240">
    <property type="entry name" value="2-AMINO-3-CARBOXYLMUCONATE-6-SEMIALDEHYDE DECARBOXYLASE"/>
    <property type="match status" value="1"/>
</dbReference>
<dbReference type="GO" id="GO:0016831">
    <property type="term" value="F:carboxy-lyase activity"/>
    <property type="evidence" value="ECO:0007669"/>
    <property type="project" value="InterPro"/>
</dbReference>
<dbReference type="InterPro" id="IPR032465">
    <property type="entry name" value="ACMSD"/>
</dbReference>
<dbReference type="Gene3D" id="3.20.20.140">
    <property type="entry name" value="Metal-dependent hydrolases"/>
    <property type="match status" value="1"/>
</dbReference>
<protein>
    <submittedName>
        <fullName evidence="4">Amidohydrolase</fullName>
    </submittedName>
</protein>
<evidence type="ECO:0000256" key="1">
    <source>
        <dbReference type="ARBA" id="ARBA00023239"/>
    </source>
</evidence>
<dbReference type="AlphaFoldDB" id="A0A485M3R0"/>
<sequence>MVIDCHYHLESPFVSDSDDGKEWGRTSQPAASTGSGACPGGHAVEQRAFDAEALLQEMDRSGVNRVAIMGSIIELFPEPPKFLLRILQVILESRRLRRLGQALVANFTPRGEIKILGRPYQIVTEPDNGAVFDAVHRHPGRFLGWVFVNPRGRLDPLEELRKYRDEPGFVGVKAHPFWHHFAPVELLPVARELADLGKPLLIHCGFGLEGDYESLLARVPELKLVLAHTGFPGYSDTWRTVLPMANVYLDLSQTSYVSEKATRESVAYLGPDRLLFGTDGPYGFHDKEGRYDYGFIKRRIERLFPDEGVRRRLLGENFAELAGLKPELEGRSSGTA</sequence>
<evidence type="ECO:0000259" key="3">
    <source>
        <dbReference type="Pfam" id="PF04909"/>
    </source>
</evidence>
<evidence type="ECO:0000313" key="4">
    <source>
        <dbReference type="EMBL" id="VFU17842.1"/>
    </source>
</evidence>
<keyword evidence="4" id="KW-0378">Hydrolase</keyword>
<organism evidence="4">
    <name type="scientific">anaerobic digester metagenome</name>
    <dbReference type="NCBI Taxonomy" id="1263854"/>
    <lineage>
        <taxon>unclassified sequences</taxon>
        <taxon>metagenomes</taxon>
        <taxon>ecological metagenomes</taxon>
    </lineage>
</organism>
<dbReference type="InterPro" id="IPR032466">
    <property type="entry name" value="Metal_Hydrolase"/>
</dbReference>
<dbReference type="GO" id="GO:0019748">
    <property type="term" value="P:secondary metabolic process"/>
    <property type="evidence" value="ECO:0007669"/>
    <property type="project" value="TreeGrafter"/>
</dbReference>
<dbReference type="GO" id="GO:0005737">
    <property type="term" value="C:cytoplasm"/>
    <property type="evidence" value="ECO:0007669"/>
    <property type="project" value="TreeGrafter"/>
</dbReference>
<gene>
    <name evidence="4" type="ORF">SCFA_720009</name>
</gene>
<feature type="region of interest" description="Disordered" evidence="2">
    <location>
        <begin position="15"/>
        <end position="39"/>
    </location>
</feature>
<dbReference type="PANTHER" id="PTHR21240:SF28">
    <property type="entry name" value="ISO-OROTATE DECARBOXYLASE (EUROFUNG)"/>
    <property type="match status" value="1"/>
</dbReference>
<name>A0A485M3R0_9ZZZZ</name>
<evidence type="ECO:0000256" key="2">
    <source>
        <dbReference type="SAM" id="MobiDB-lite"/>
    </source>
</evidence>
<dbReference type="GO" id="GO:0016787">
    <property type="term" value="F:hydrolase activity"/>
    <property type="evidence" value="ECO:0007669"/>
    <property type="project" value="UniProtKB-KW"/>
</dbReference>
<dbReference type="SUPFAM" id="SSF51556">
    <property type="entry name" value="Metallo-dependent hydrolases"/>
    <property type="match status" value="1"/>
</dbReference>
<dbReference type="InterPro" id="IPR006680">
    <property type="entry name" value="Amidohydro-rel"/>
</dbReference>
<feature type="domain" description="Amidohydrolase-related" evidence="3">
    <location>
        <begin position="130"/>
        <end position="317"/>
    </location>
</feature>